<reference evidence="3" key="1">
    <citation type="journal article" date="2021" name="PeerJ">
        <title>Extensive microbial diversity within the chicken gut microbiome revealed by metagenomics and culture.</title>
        <authorList>
            <person name="Gilroy R."/>
            <person name="Ravi A."/>
            <person name="Getino M."/>
            <person name="Pursley I."/>
            <person name="Horton D.L."/>
            <person name="Alikhan N.F."/>
            <person name="Baker D."/>
            <person name="Gharbi K."/>
            <person name="Hall N."/>
            <person name="Watson M."/>
            <person name="Adriaenssens E.M."/>
            <person name="Foster-Nyarko E."/>
            <person name="Jarju S."/>
            <person name="Secka A."/>
            <person name="Antonio M."/>
            <person name="Oren A."/>
            <person name="Chaudhuri R.R."/>
            <person name="La Ragione R."/>
            <person name="Hildebrand F."/>
            <person name="Pallen M.J."/>
        </authorList>
    </citation>
    <scope>NUCLEOTIDE SEQUENCE</scope>
    <source>
        <strain evidence="3">B5-657</strain>
    </source>
</reference>
<dbReference type="AlphaFoldDB" id="A0A9E2KD32"/>
<dbReference type="InterPro" id="IPR029058">
    <property type="entry name" value="AB_hydrolase_fold"/>
</dbReference>
<keyword evidence="1 3" id="KW-0378">Hydrolase</keyword>
<dbReference type="InterPro" id="IPR050300">
    <property type="entry name" value="GDXG_lipolytic_enzyme"/>
</dbReference>
<dbReference type="GO" id="GO:0016787">
    <property type="term" value="F:hydrolase activity"/>
    <property type="evidence" value="ECO:0007669"/>
    <property type="project" value="UniProtKB-KW"/>
</dbReference>
<name>A0A9E2KD32_9FIRM</name>
<evidence type="ECO:0000313" key="3">
    <source>
        <dbReference type="EMBL" id="MBU3804878.1"/>
    </source>
</evidence>
<dbReference type="Pfam" id="PF20434">
    <property type="entry name" value="BD-FAE"/>
    <property type="match status" value="1"/>
</dbReference>
<evidence type="ECO:0000259" key="2">
    <source>
        <dbReference type="Pfam" id="PF20434"/>
    </source>
</evidence>
<gene>
    <name evidence="3" type="ORF">H9872_09015</name>
</gene>
<dbReference type="InterPro" id="IPR049492">
    <property type="entry name" value="BD-FAE-like_dom"/>
</dbReference>
<comment type="caution">
    <text evidence="3">The sequence shown here is derived from an EMBL/GenBank/DDBJ whole genome shotgun (WGS) entry which is preliminary data.</text>
</comment>
<accession>A0A9E2KD32</accession>
<dbReference type="SUPFAM" id="SSF53474">
    <property type="entry name" value="alpha/beta-Hydrolases"/>
    <property type="match status" value="1"/>
</dbReference>
<protein>
    <submittedName>
        <fullName evidence="3">Alpha/beta hydrolase</fullName>
    </submittedName>
</protein>
<sequence>MKHFEKNIDIRTTGASDYVARLIAYIPDNSFIEGKNKIRPAVLIIPGGGYEHTSQRESEPIAMKFISEGLCAFVLHYSVAPARFPQALCEAFSAINYIREHAEEWHIDPNKITVCGFSAGGHLSACVGAFWNKPWVSDYLQIDRKKIKPNLLVLSYPVITSGEFAHQGSVNNLLGDNMTEENLELISLEKQVSKDVPPTFIWHTYEDGSVPVKNTMLFANALLENDIPLEMHIYRRGRHGLSLGNFMVEEHMSFGEKHMSSDWIDKAIRFIFEEEIIE</sequence>
<dbReference type="PANTHER" id="PTHR48081">
    <property type="entry name" value="AB HYDROLASE SUPERFAMILY PROTEIN C4A8.06C"/>
    <property type="match status" value="1"/>
</dbReference>
<dbReference type="Proteomes" id="UP000824229">
    <property type="component" value="Unassembled WGS sequence"/>
</dbReference>
<proteinExistence type="predicted"/>
<evidence type="ECO:0000313" key="4">
    <source>
        <dbReference type="Proteomes" id="UP000824229"/>
    </source>
</evidence>
<reference evidence="3" key="2">
    <citation type="submission" date="2021-04" db="EMBL/GenBank/DDBJ databases">
        <authorList>
            <person name="Gilroy R."/>
        </authorList>
    </citation>
    <scope>NUCLEOTIDE SEQUENCE</scope>
    <source>
        <strain evidence="3">B5-657</strain>
    </source>
</reference>
<dbReference type="PANTHER" id="PTHR48081:SF6">
    <property type="entry name" value="PEPTIDASE S9 PROLYL OLIGOPEPTIDASE CATALYTIC DOMAIN-CONTAINING PROTEIN"/>
    <property type="match status" value="1"/>
</dbReference>
<evidence type="ECO:0000256" key="1">
    <source>
        <dbReference type="ARBA" id="ARBA00022801"/>
    </source>
</evidence>
<organism evidence="3 4">
    <name type="scientific">Candidatus Cellulosilyticum pullistercoris</name>
    <dbReference type="NCBI Taxonomy" id="2838521"/>
    <lineage>
        <taxon>Bacteria</taxon>
        <taxon>Bacillati</taxon>
        <taxon>Bacillota</taxon>
        <taxon>Clostridia</taxon>
        <taxon>Lachnospirales</taxon>
        <taxon>Cellulosilyticaceae</taxon>
        <taxon>Cellulosilyticum</taxon>
    </lineage>
</organism>
<feature type="domain" description="BD-FAE-like" evidence="2">
    <location>
        <begin position="36"/>
        <end position="222"/>
    </location>
</feature>
<dbReference type="EMBL" id="JAHLFQ010000209">
    <property type="protein sequence ID" value="MBU3804878.1"/>
    <property type="molecule type" value="Genomic_DNA"/>
</dbReference>
<dbReference type="Gene3D" id="3.40.50.1820">
    <property type="entry name" value="alpha/beta hydrolase"/>
    <property type="match status" value="1"/>
</dbReference>